<keyword evidence="1" id="KW-0401">Integrin</keyword>
<evidence type="ECO:0000313" key="1">
    <source>
        <dbReference type="EMBL" id="WDF67004.1"/>
    </source>
</evidence>
<name>A0ABY7WHX8_9SPHI</name>
<dbReference type="GO" id="GO:0007229">
    <property type="term" value="P:integrin-mediated signaling pathway"/>
    <property type="evidence" value="ECO:0007669"/>
    <property type="project" value="UniProtKB-KW"/>
</dbReference>
<gene>
    <name evidence="1" type="ORF">PQ465_11875</name>
</gene>
<keyword evidence="2" id="KW-1185">Reference proteome</keyword>
<dbReference type="EMBL" id="CP117880">
    <property type="protein sequence ID" value="WDF67004.1"/>
    <property type="molecule type" value="Genomic_DNA"/>
</dbReference>
<proteinExistence type="predicted"/>
<reference evidence="1 2" key="1">
    <citation type="submission" date="2023-02" db="EMBL/GenBank/DDBJ databases">
        <title>Genome sequence of Sphingobacterium sp. KACC 22765.</title>
        <authorList>
            <person name="Kim S."/>
            <person name="Heo J."/>
            <person name="Kwon S.-W."/>
        </authorList>
    </citation>
    <scope>NUCLEOTIDE SEQUENCE [LARGE SCALE GENOMIC DNA]</scope>
    <source>
        <strain evidence="1 2">KACC 22765</strain>
    </source>
</reference>
<organism evidence="1 2">
    <name type="scientific">Sphingobacterium oryzagri</name>
    <dbReference type="NCBI Taxonomy" id="3025669"/>
    <lineage>
        <taxon>Bacteria</taxon>
        <taxon>Pseudomonadati</taxon>
        <taxon>Bacteroidota</taxon>
        <taxon>Sphingobacteriia</taxon>
        <taxon>Sphingobacteriales</taxon>
        <taxon>Sphingobacteriaceae</taxon>
        <taxon>Sphingobacterium</taxon>
    </lineage>
</organism>
<dbReference type="RefSeq" id="WP_274265740.1">
    <property type="nucleotide sequence ID" value="NZ_CP117880.1"/>
</dbReference>
<accession>A0ABY7WHX8</accession>
<sequence length="258" mass="29150">MGSAPSQQAVVAVRDIEQDSQINDLQSDSGSTTAQKKTRKTTFVEDKIILPGAYRIWEEADDLARNMKGEWLELVLDQSKLVIEPITLIFENGFDACAGIKTTALKCQHNSLMSTQVSMLKQGVYKATTLINDRVWPNDKVDFTFNGQPYQLQGFGDISETEIVHAEDGREMLFHAVSHYELQLIDPQGDRITLVSEESFNDTFIQIKFVGDLDGDNKPDFIIAAPRDYEEERILLILSTDTDPETIRIHEATRQFDC</sequence>
<dbReference type="Proteomes" id="UP001221558">
    <property type="component" value="Chromosome"/>
</dbReference>
<evidence type="ECO:0000313" key="2">
    <source>
        <dbReference type="Proteomes" id="UP001221558"/>
    </source>
</evidence>
<protein>
    <submittedName>
        <fullName evidence="1">Integrin alpha</fullName>
    </submittedName>
</protein>